<keyword evidence="2 6" id="KW-0547">Nucleotide-binding</keyword>
<feature type="binding site" evidence="6">
    <location>
        <begin position="296"/>
        <end position="299"/>
    </location>
    <ligand>
        <name>ATP</name>
        <dbReference type="ChEBI" id="CHEBI:30616"/>
    </ligand>
</feature>
<dbReference type="InterPro" id="IPR004753">
    <property type="entry name" value="MreB"/>
</dbReference>
<gene>
    <name evidence="6" type="primary">mreB</name>
    <name evidence="7" type="ORF">SE16_07320</name>
</gene>
<keyword evidence="1 6" id="KW-0963">Cytoplasm</keyword>
<reference evidence="7 8" key="1">
    <citation type="submission" date="2015-07" db="EMBL/GenBank/DDBJ databases">
        <title>Whole genome sequence of Ardenticatena maritima DSM 23922.</title>
        <authorList>
            <person name="Hemp J."/>
            <person name="Ward L.M."/>
            <person name="Pace L.A."/>
            <person name="Fischer W.W."/>
        </authorList>
    </citation>
    <scope>NUCLEOTIDE SEQUENCE [LARGE SCALE GENOMIC DNA]</scope>
    <source>
        <strain evidence="7 8">110S</strain>
    </source>
</reference>
<comment type="caution">
    <text evidence="7">The sequence shown here is derived from an EMBL/GenBank/DDBJ whole genome shotgun (WGS) entry which is preliminary data.</text>
</comment>
<evidence type="ECO:0000256" key="4">
    <source>
        <dbReference type="ARBA" id="ARBA00022960"/>
    </source>
</evidence>
<evidence type="ECO:0000256" key="5">
    <source>
        <dbReference type="ARBA" id="ARBA00023458"/>
    </source>
</evidence>
<sequence length="353" mass="37397">MVISPLSKLFGLFSRDIAMDLGTANTVVAVRGQGIVINEPSVVAVDKRNGRVLAVGADAKEMVGRTPAHIVAVRPLRDGVISDFDVTHAMISEFIKKVHERTILPVSPRIVIGIPGGVTEVERIAVRDAALSAGAREVHLIEQPMAAAIGAGLPVTESVGSMVVDIGGGTTEIAVISMGGIVVNNSIRIAGDELDEAIIDYARQRYNLLIGPRMAERVKVQIGSAYPLEDEMTMEIRGRNLITGLPEAVTVTSIEIREAISGPVGAIVEATRAAIDQTPPELVADLMENGIALAGGGALLKGLAQRLTDETRMRVYVADDPLSCVVRGCAHALERPDLLKQVQAPPHRPVTPH</sequence>
<dbReference type="CDD" id="cd10225">
    <property type="entry name" value="ASKHA_NBD_MreB-like"/>
    <property type="match status" value="1"/>
</dbReference>
<evidence type="ECO:0000313" key="7">
    <source>
        <dbReference type="EMBL" id="KPL88570.1"/>
    </source>
</evidence>
<dbReference type="PRINTS" id="PR01652">
    <property type="entry name" value="SHAPEPROTEIN"/>
</dbReference>
<dbReference type="Pfam" id="PF06723">
    <property type="entry name" value="MreB_Mbl"/>
    <property type="match status" value="1"/>
</dbReference>
<accession>A0A0N8GS82</accession>
<evidence type="ECO:0000256" key="6">
    <source>
        <dbReference type="HAMAP-Rule" id="MF_02207"/>
    </source>
</evidence>
<proteinExistence type="inferred from homology"/>
<evidence type="ECO:0000313" key="8">
    <source>
        <dbReference type="Proteomes" id="UP000050502"/>
    </source>
</evidence>
<dbReference type="PANTHER" id="PTHR42749">
    <property type="entry name" value="CELL SHAPE-DETERMINING PROTEIN MREB"/>
    <property type="match status" value="1"/>
</dbReference>
<dbReference type="Gene3D" id="3.30.420.40">
    <property type="match status" value="3"/>
</dbReference>
<evidence type="ECO:0000256" key="2">
    <source>
        <dbReference type="ARBA" id="ARBA00022741"/>
    </source>
</evidence>
<dbReference type="NCBIfam" id="NF010539">
    <property type="entry name" value="PRK13927.1"/>
    <property type="match status" value="1"/>
</dbReference>
<keyword evidence="3 6" id="KW-0067">ATP-binding</keyword>
<feature type="binding site" evidence="6">
    <location>
        <begin position="23"/>
        <end position="25"/>
    </location>
    <ligand>
        <name>ATP</name>
        <dbReference type="ChEBI" id="CHEBI:30616"/>
    </ligand>
</feature>
<evidence type="ECO:0000256" key="3">
    <source>
        <dbReference type="ARBA" id="ARBA00022840"/>
    </source>
</evidence>
<dbReference type="Proteomes" id="UP000050502">
    <property type="component" value="Unassembled WGS sequence"/>
</dbReference>
<dbReference type="GO" id="GO:0008360">
    <property type="term" value="P:regulation of cell shape"/>
    <property type="evidence" value="ECO:0007669"/>
    <property type="project" value="UniProtKB-UniRule"/>
</dbReference>
<dbReference type="PANTHER" id="PTHR42749:SF1">
    <property type="entry name" value="CELL SHAPE-DETERMINING PROTEIN MREB"/>
    <property type="match status" value="1"/>
</dbReference>
<dbReference type="RefSeq" id="WP_082373789.1">
    <property type="nucleotide sequence ID" value="NZ_BBZA01000009.1"/>
</dbReference>
<comment type="function">
    <text evidence="6">Forms membrane-associated dynamic filaments that are essential for cell shape determination. Acts by regulating cell wall synthesis and cell elongation, and thus cell shape. A feedback loop between cell geometry and MreB localization may maintain elongated cell shape by targeting cell wall growth to regions of negative cell wall curvature.</text>
</comment>
<dbReference type="PATRIC" id="fig|872965.6.peg.1506"/>
<feature type="binding site" evidence="6">
    <location>
        <begin position="168"/>
        <end position="170"/>
    </location>
    <ligand>
        <name>ATP</name>
        <dbReference type="ChEBI" id="CHEBI:30616"/>
    </ligand>
</feature>
<comment type="similarity">
    <text evidence="5 6">Belongs to the FtsA/MreB family.</text>
</comment>
<comment type="subcellular location">
    <subcellularLocation>
        <location evidence="6">Cytoplasm</location>
    </subcellularLocation>
    <text evidence="6">Membrane-associated.</text>
</comment>
<dbReference type="InterPro" id="IPR056546">
    <property type="entry name" value="MreB_MamK-like"/>
</dbReference>
<feature type="binding site" evidence="6">
    <location>
        <begin position="216"/>
        <end position="219"/>
    </location>
    <ligand>
        <name>ATP</name>
        <dbReference type="ChEBI" id="CHEBI:30616"/>
    </ligand>
</feature>
<dbReference type="GO" id="GO:0000902">
    <property type="term" value="P:cell morphogenesis"/>
    <property type="evidence" value="ECO:0007669"/>
    <property type="project" value="InterPro"/>
</dbReference>
<dbReference type="InterPro" id="IPR043129">
    <property type="entry name" value="ATPase_NBD"/>
</dbReference>
<dbReference type="GO" id="GO:0005737">
    <property type="term" value="C:cytoplasm"/>
    <property type="evidence" value="ECO:0007669"/>
    <property type="project" value="UniProtKB-SubCell"/>
</dbReference>
<dbReference type="GO" id="GO:0005524">
    <property type="term" value="F:ATP binding"/>
    <property type="evidence" value="ECO:0007669"/>
    <property type="project" value="UniProtKB-KW"/>
</dbReference>
<comment type="subunit">
    <text evidence="6">Forms polymers.</text>
</comment>
<dbReference type="SUPFAM" id="SSF53067">
    <property type="entry name" value="Actin-like ATPase domain"/>
    <property type="match status" value="2"/>
</dbReference>
<keyword evidence="4 6" id="KW-0133">Cell shape</keyword>
<dbReference type="AlphaFoldDB" id="A0A0N8GS82"/>
<name>A0A0N8GS82_9CHLR</name>
<protein>
    <recommendedName>
        <fullName evidence="6">Cell shape-determining protein MreB</fullName>
    </recommendedName>
</protein>
<organism evidence="7 8">
    <name type="scientific">Ardenticatena maritima</name>
    <dbReference type="NCBI Taxonomy" id="872965"/>
    <lineage>
        <taxon>Bacteria</taxon>
        <taxon>Bacillati</taxon>
        <taxon>Chloroflexota</taxon>
        <taxon>Ardenticatenia</taxon>
        <taxon>Ardenticatenales</taxon>
        <taxon>Ardenticatenaceae</taxon>
        <taxon>Ardenticatena</taxon>
    </lineage>
</organism>
<evidence type="ECO:0000256" key="1">
    <source>
        <dbReference type="ARBA" id="ARBA00022490"/>
    </source>
</evidence>
<dbReference type="NCBIfam" id="TIGR00904">
    <property type="entry name" value="mreB"/>
    <property type="match status" value="1"/>
</dbReference>
<dbReference type="EMBL" id="LGKN01000004">
    <property type="protein sequence ID" value="KPL88570.1"/>
    <property type="molecule type" value="Genomic_DNA"/>
</dbReference>
<dbReference type="HAMAP" id="MF_02207">
    <property type="entry name" value="MreB"/>
    <property type="match status" value="1"/>
</dbReference>